<organism evidence="2 3">
    <name type="scientific">Butyrivibrio fibrisolvens DSM 3071</name>
    <dbReference type="NCBI Taxonomy" id="1121131"/>
    <lineage>
        <taxon>Bacteria</taxon>
        <taxon>Bacillati</taxon>
        <taxon>Bacillota</taxon>
        <taxon>Clostridia</taxon>
        <taxon>Lachnospirales</taxon>
        <taxon>Lachnospiraceae</taxon>
        <taxon>Butyrivibrio</taxon>
    </lineage>
</organism>
<evidence type="ECO:0000313" key="2">
    <source>
        <dbReference type="EMBL" id="SHI25981.1"/>
    </source>
</evidence>
<reference evidence="3" key="1">
    <citation type="submission" date="2016-11" db="EMBL/GenBank/DDBJ databases">
        <authorList>
            <person name="Varghese N."/>
            <person name="Submissions S."/>
        </authorList>
    </citation>
    <scope>NUCLEOTIDE SEQUENCE [LARGE SCALE GENOMIC DNA]</scope>
    <source>
        <strain evidence="3">DSM 3071</strain>
    </source>
</reference>
<keyword evidence="3" id="KW-1185">Reference proteome</keyword>
<name>A0A1M5ZP53_BUTFI</name>
<dbReference type="NCBIfam" id="TIGR00254">
    <property type="entry name" value="GGDEF"/>
    <property type="match status" value="1"/>
</dbReference>
<dbReference type="SMART" id="SM00267">
    <property type="entry name" value="GGDEF"/>
    <property type="match status" value="1"/>
</dbReference>
<dbReference type="GO" id="GO:0052621">
    <property type="term" value="F:diguanylate cyclase activity"/>
    <property type="evidence" value="ECO:0007669"/>
    <property type="project" value="TreeGrafter"/>
</dbReference>
<dbReference type="GeneID" id="89507903"/>
<dbReference type="Proteomes" id="UP000184278">
    <property type="component" value="Unassembled WGS sequence"/>
</dbReference>
<evidence type="ECO:0000259" key="1">
    <source>
        <dbReference type="PROSITE" id="PS50887"/>
    </source>
</evidence>
<dbReference type="PANTHER" id="PTHR45138">
    <property type="entry name" value="REGULATORY COMPONENTS OF SENSORY TRANSDUCTION SYSTEM"/>
    <property type="match status" value="1"/>
</dbReference>
<dbReference type="GO" id="GO:1902201">
    <property type="term" value="P:negative regulation of bacterial-type flagellum-dependent cell motility"/>
    <property type="evidence" value="ECO:0007669"/>
    <property type="project" value="TreeGrafter"/>
</dbReference>
<dbReference type="InterPro" id="IPR050469">
    <property type="entry name" value="Diguanylate_Cyclase"/>
</dbReference>
<dbReference type="GO" id="GO:0043709">
    <property type="term" value="P:cell adhesion involved in single-species biofilm formation"/>
    <property type="evidence" value="ECO:0007669"/>
    <property type="project" value="TreeGrafter"/>
</dbReference>
<dbReference type="FunFam" id="3.30.70.270:FF:000001">
    <property type="entry name" value="Diguanylate cyclase domain protein"/>
    <property type="match status" value="1"/>
</dbReference>
<dbReference type="CDD" id="cd01949">
    <property type="entry name" value="GGDEF"/>
    <property type="match status" value="1"/>
</dbReference>
<dbReference type="Pfam" id="PF00990">
    <property type="entry name" value="GGDEF"/>
    <property type="match status" value="1"/>
</dbReference>
<proteinExistence type="predicted"/>
<dbReference type="RefSeq" id="WP_073388254.1">
    <property type="nucleotide sequence ID" value="NZ_FQXK01000021.1"/>
</dbReference>
<dbReference type="GO" id="GO:0005886">
    <property type="term" value="C:plasma membrane"/>
    <property type="evidence" value="ECO:0007669"/>
    <property type="project" value="TreeGrafter"/>
</dbReference>
<dbReference type="InterPro" id="IPR000160">
    <property type="entry name" value="GGDEF_dom"/>
</dbReference>
<evidence type="ECO:0000313" key="3">
    <source>
        <dbReference type="Proteomes" id="UP000184278"/>
    </source>
</evidence>
<dbReference type="InterPro" id="IPR043128">
    <property type="entry name" value="Rev_trsase/Diguanyl_cyclase"/>
</dbReference>
<feature type="domain" description="GGDEF" evidence="1">
    <location>
        <begin position="307"/>
        <end position="436"/>
    </location>
</feature>
<protein>
    <submittedName>
        <fullName evidence="2">Diguanylate cyclase (GGDEF) domain-containing protein</fullName>
    </submittedName>
</protein>
<dbReference type="Gene3D" id="3.30.70.270">
    <property type="match status" value="1"/>
</dbReference>
<sequence>MKKDLNIIEDYTPESITSLLSDLVDQVFVINSNTNRYRRVISRGFMDECFQPEGEYDDLLEKLFFHMKDSGENVVDSYKVFLSSYGTYNDKYTRRCKVSYLGRQHIIQMNIYPIKDSSIYIFVLNELDYEDSASDMMASTKVHTIQNTYLFSMYIDLIKNTTSSLSVTEVSDENMHSHILYTDWRMMIVNMIWPADKDKFLRRTDPEYLKTHFAPGHSSSFDVKMQNLEGKFIWVKLIFSRSETYNEDDFRFVFMVQDINESMESMYSLLKEVEEKASIDTLTGVYNHGRIETEITNAIEKVRKNGDEASIIILDIDYFKEVNDNYGHSVGDKTLKCFSQIVKDYLADLDCKLGRWGGEEFVAVCQGYSVSEAQNLSTKLLTIISTQQFEDVGCITASIGITSLYPQDGITSAFERMDKALYQAKSDGRNCVRVRE</sequence>
<dbReference type="PROSITE" id="PS50887">
    <property type="entry name" value="GGDEF"/>
    <property type="match status" value="1"/>
</dbReference>
<dbReference type="STRING" id="1121131.SAMN02745229_02501"/>
<dbReference type="AlphaFoldDB" id="A0A1M5ZP53"/>
<dbReference type="OrthoDB" id="9807794at2"/>
<dbReference type="PANTHER" id="PTHR45138:SF9">
    <property type="entry name" value="DIGUANYLATE CYCLASE DGCM-RELATED"/>
    <property type="match status" value="1"/>
</dbReference>
<dbReference type="SUPFAM" id="SSF55073">
    <property type="entry name" value="Nucleotide cyclase"/>
    <property type="match status" value="1"/>
</dbReference>
<dbReference type="InterPro" id="IPR029787">
    <property type="entry name" value="Nucleotide_cyclase"/>
</dbReference>
<dbReference type="EMBL" id="FQXK01000021">
    <property type="protein sequence ID" value="SHI25981.1"/>
    <property type="molecule type" value="Genomic_DNA"/>
</dbReference>
<gene>
    <name evidence="2" type="ORF">SAMN02745229_02501</name>
</gene>
<accession>A0A1M5ZP53</accession>